<name>A0A387G3D1_9HYPH</name>
<geneLocation type="plasmid" evidence="3">
    <name>prccge525a</name>
</geneLocation>
<evidence type="ECO:0000313" key="3">
    <source>
        <dbReference type="Proteomes" id="UP000282195"/>
    </source>
</evidence>
<dbReference type="KEGG" id="rjg:CCGE525_36965"/>
<sequence>MKTLVILVFSIGLSAPEAAANTSGEIFECSELANWAELGGARYQLAQLGYERAKEDAPTAIDLLAKSTAPSPSFTRERSTEFWAGMWYGESITRVENWLQKQYPVQARPGASASERVMTAMTQQQVWKPIAAAEFQQRGCEFYLPNKD</sequence>
<feature type="chain" id="PRO_5017210869" evidence="1">
    <location>
        <begin position="20"/>
        <end position="148"/>
    </location>
</feature>
<keyword evidence="1" id="KW-0732">Signal</keyword>
<proteinExistence type="predicted"/>
<keyword evidence="3" id="KW-1185">Reference proteome</keyword>
<evidence type="ECO:0000256" key="1">
    <source>
        <dbReference type="SAM" id="SignalP"/>
    </source>
</evidence>
<feature type="signal peptide" evidence="1">
    <location>
        <begin position="1"/>
        <end position="19"/>
    </location>
</feature>
<reference evidence="2 3" key="1">
    <citation type="submission" date="2018-10" db="EMBL/GenBank/DDBJ databases">
        <title>Rhizobium etli, R. leguminosarum and a new Rhizobium genospecies from Phaseolus dumosus.</title>
        <authorList>
            <person name="Ramirez-Puebla S.T."/>
            <person name="Rogel-Hernandez M.A."/>
            <person name="Guerrero G."/>
            <person name="Ormeno-Orrillo E."/>
            <person name="Martinez-Romero J.C."/>
            <person name="Negrete-Yankelevich S."/>
            <person name="Martinez-Romero E."/>
        </authorList>
    </citation>
    <scope>NUCLEOTIDE SEQUENCE [LARGE SCALE GENOMIC DNA]</scope>
    <source>
        <strain evidence="2 3">CCGE525</strain>
        <plasmid evidence="3">prccge525a</plasmid>
    </source>
</reference>
<dbReference type="EMBL" id="CP032697">
    <property type="protein sequence ID" value="AYG64347.1"/>
    <property type="molecule type" value="Genomic_DNA"/>
</dbReference>
<dbReference type="AlphaFoldDB" id="A0A387G3D1"/>
<keyword evidence="2" id="KW-0614">Plasmid</keyword>
<dbReference type="Proteomes" id="UP000282195">
    <property type="component" value="Plasmid pRCCGE525a"/>
</dbReference>
<organism evidence="2 3">
    <name type="scientific">Rhizobium jaguaris</name>
    <dbReference type="NCBI Taxonomy" id="1312183"/>
    <lineage>
        <taxon>Bacteria</taxon>
        <taxon>Pseudomonadati</taxon>
        <taxon>Pseudomonadota</taxon>
        <taxon>Alphaproteobacteria</taxon>
        <taxon>Hyphomicrobiales</taxon>
        <taxon>Rhizobiaceae</taxon>
        <taxon>Rhizobium/Agrobacterium group</taxon>
        <taxon>Rhizobium</taxon>
    </lineage>
</organism>
<evidence type="ECO:0000313" key="2">
    <source>
        <dbReference type="EMBL" id="AYG64347.1"/>
    </source>
</evidence>
<gene>
    <name evidence="2" type="ORF">CCGE525_36965</name>
</gene>
<accession>A0A387G3D1</accession>
<dbReference type="RefSeq" id="WP_162950449.1">
    <property type="nucleotide sequence ID" value="NZ_CP032697.1"/>
</dbReference>
<protein>
    <submittedName>
        <fullName evidence="2">Uncharacterized protein</fullName>
    </submittedName>
</protein>